<comment type="subcellular location">
    <subcellularLocation>
        <location evidence="1">Cell outer membrane</location>
    </subcellularLocation>
</comment>
<comment type="similarity">
    <text evidence="2">Belongs to the outer membrane factor (OMF) (TC 1.B.17) family.</text>
</comment>
<dbReference type="GO" id="GO:0015288">
    <property type="term" value="F:porin activity"/>
    <property type="evidence" value="ECO:0007669"/>
    <property type="project" value="TreeGrafter"/>
</dbReference>
<evidence type="ECO:0000313" key="11">
    <source>
        <dbReference type="Proteomes" id="UP000194432"/>
    </source>
</evidence>
<accession>A0A240U349</accession>
<feature type="coiled-coil region" evidence="8">
    <location>
        <begin position="376"/>
        <end position="403"/>
    </location>
</feature>
<dbReference type="InterPro" id="IPR051906">
    <property type="entry name" value="TolC-like"/>
</dbReference>
<evidence type="ECO:0000256" key="1">
    <source>
        <dbReference type="ARBA" id="ARBA00004442"/>
    </source>
</evidence>
<keyword evidence="3" id="KW-0813">Transport</keyword>
<organism evidence="10 11">
    <name type="scientific">Acidovorax carolinensis</name>
    <dbReference type="NCBI Taxonomy" id="553814"/>
    <lineage>
        <taxon>Bacteria</taxon>
        <taxon>Pseudomonadati</taxon>
        <taxon>Pseudomonadota</taxon>
        <taxon>Betaproteobacteria</taxon>
        <taxon>Burkholderiales</taxon>
        <taxon>Comamonadaceae</taxon>
        <taxon>Acidovorax</taxon>
    </lineage>
</organism>
<sequence>MKLWTGIALIAWALPVLAENRQTPPDLPPTPLARQWIEQDPAVQEARSALLAAGHGANMLAAGSHEWSTRVTMQRRSYDTGGPASKEWNVQLERPFRINGKADIDQKLGENEKTTAQARVGEAIHEAARSLLDLWIDGLSATQAQRLYQEQQSFAQANLRAVESRRKAGDAAALDVNVAMADAAEVERQASLASSNLAKALAKLRVRFPGAQLPPQSLGEPQPPSESEAQWLQRVTEASDPLRIAEGNLRKAELTASRASADRVPDPTVGVFAASESFRQERIVGLSVTIPLSGTYRHERMRQALQEAEAARATVDRQRRELETAVAETYADATGNLARWRIAEQGAKATGDSARLTQRAYSLGEADLQALLLARRQFLDASRAALEARAEALRANYRLLVDSHLIWDLSLE</sequence>
<dbReference type="AlphaFoldDB" id="A0A240U349"/>
<evidence type="ECO:0000256" key="8">
    <source>
        <dbReference type="SAM" id="Coils"/>
    </source>
</evidence>
<evidence type="ECO:0000256" key="9">
    <source>
        <dbReference type="SAM" id="SignalP"/>
    </source>
</evidence>
<keyword evidence="7" id="KW-0998">Cell outer membrane</keyword>
<feature type="chain" id="PRO_5013122708" description="Transporter" evidence="9">
    <location>
        <begin position="19"/>
        <end position="412"/>
    </location>
</feature>
<dbReference type="GO" id="GO:1990281">
    <property type="term" value="C:efflux pump complex"/>
    <property type="evidence" value="ECO:0007669"/>
    <property type="project" value="TreeGrafter"/>
</dbReference>
<name>A0A240U349_9BURK</name>
<dbReference type="Gene3D" id="1.20.1600.10">
    <property type="entry name" value="Outer membrane efflux proteins (OEP)"/>
    <property type="match status" value="1"/>
</dbReference>
<dbReference type="PANTHER" id="PTHR30026:SF20">
    <property type="entry name" value="OUTER MEMBRANE PROTEIN TOLC"/>
    <property type="match status" value="1"/>
</dbReference>
<evidence type="ECO:0000256" key="2">
    <source>
        <dbReference type="ARBA" id="ARBA00007613"/>
    </source>
</evidence>
<evidence type="ECO:0000256" key="6">
    <source>
        <dbReference type="ARBA" id="ARBA00023136"/>
    </source>
</evidence>
<evidence type="ECO:0000256" key="4">
    <source>
        <dbReference type="ARBA" id="ARBA00022452"/>
    </source>
</evidence>
<keyword evidence="4" id="KW-1134">Transmembrane beta strand</keyword>
<dbReference type="Proteomes" id="UP000194432">
    <property type="component" value="Chromosome 1"/>
</dbReference>
<evidence type="ECO:0000313" key="10">
    <source>
        <dbReference type="EMBL" id="ART51833.1"/>
    </source>
</evidence>
<dbReference type="InterPro" id="IPR003423">
    <property type="entry name" value="OMP_efflux"/>
</dbReference>
<evidence type="ECO:0000256" key="3">
    <source>
        <dbReference type="ARBA" id="ARBA00022448"/>
    </source>
</evidence>
<dbReference type="PANTHER" id="PTHR30026">
    <property type="entry name" value="OUTER MEMBRANE PROTEIN TOLC"/>
    <property type="match status" value="1"/>
</dbReference>
<dbReference type="GO" id="GO:0015562">
    <property type="term" value="F:efflux transmembrane transporter activity"/>
    <property type="evidence" value="ECO:0007669"/>
    <property type="project" value="InterPro"/>
</dbReference>
<dbReference type="KEGG" id="acin:CBP34_09445"/>
<dbReference type="RefSeq" id="WP_094097869.1">
    <property type="nucleotide sequence ID" value="NZ_CP021361.1"/>
</dbReference>
<reference evidence="10 11" key="1">
    <citation type="submission" date="2017-05" db="EMBL/GenBank/DDBJ databases">
        <title>Polyphasic characterization of four soil-derived phenanthrene-degrading Acidovorax strains and proposal of Acidovorax phenanthrenivorans sp. nov.</title>
        <authorList>
            <person name="Singleton D.R."/>
            <person name="Lee J."/>
            <person name="Dickey A.N."/>
            <person name="Stroud A."/>
            <person name="Scholl E.H."/>
            <person name="Wright F.A."/>
            <person name="Aitken M.D."/>
        </authorList>
    </citation>
    <scope>NUCLEOTIDE SEQUENCE [LARGE SCALE GENOMIC DNA]</scope>
    <source>
        <strain evidence="10">NA3</strain>
    </source>
</reference>
<evidence type="ECO:0000256" key="7">
    <source>
        <dbReference type="ARBA" id="ARBA00023237"/>
    </source>
</evidence>
<keyword evidence="9" id="KW-0732">Signal</keyword>
<protein>
    <recommendedName>
        <fullName evidence="12">Transporter</fullName>
    </recommendedName>
</protein>
<keyword evidence="8" id="KW-0175">Coiled coil</keyword>
<dbReference type="GO" id="GO:0009279">
    <property type="term" value="C:cell outer membrane"/>
    <property type="evidence" value="ECO:0007669"/>
    <property type="project" value="UniProtKB-SubCell"/>
</dbReference>
<keyword evidence="11" id="KW-1185">Reference proteome</keyword>
<keyword evidence="6" id="KW-0472">Membrane</keyword>
<feature type="signal peptide" evidence="9">
    <location>
        <begin position="1"/>
        <end position="18"/>
    </location>
</feature>
<proteinExistence type="inferred from homology"/>
<evidence type="ECO:0008006" key="12">
    <source>
        <dbReference type="Google" id="ProtNLM"/>
    </source>
</evidence>
<dbReference type="SUPFAM" id="SSF56954">
    <property type="entry name" value="Outer membrane efflux proteins (OEP)"/>
    <property type="match status" value="1"/>
</dbReference>
<keyword evidence="5" id="KW-0812">Transmembrane</keyword>
<dbReference type="EMBL" id="CP021361">
    <property type="protein sequence ID" value="ART51833.1"/>
    <property type="molecule type" value="Genomic_DNA"/>
</dbReference>
<gene>
    <name evidence="10" type="ORF">CBP34_09445</name>
</gene>
<evidence type="ECO:0000256" key="5">
    <source>
        <dbReference type="ARBA" id="ARBA00022692"/>
    </source>
</evidence>
<dbReference type="Pfam" id="PF02321">
    <property type="entry name" value="OEP"/>
    <property type="match status" value="1"/>
</dbReference>
<feature type="coiled-coil region" evidence="8">
    <location>
        <begin position="298"/>
        <end position="328"/>
    </location>
</feature>